<reference evidence="10 11" key="1">
    <citation type="submission" date="2024-01" db="EMBL/GenBank/DDBJ databases">
        <title>Genome assemblies of Stephania.</title>
        <authorList>
            <person name="Yang L."/>
        </authorList>
    </citation>
    <scope>NUCLEOTIDE SEQUENCE [LARGE SCALE GENOMIC DNA]</scope>
    <source>
        <strain evidence="10">QJT</strain>
        <tissue evidence="10">Leaf</tissue>
    </source>
</reference>
<dbReference type="InterPro" id="IPR000719">
    <property type="entry name" value="Prot_kinase_dom"/>
</dbReference>
<dbReference type="GO" id="GO:0005524">
    <property type="term" value="F:ATP binding"/>
    <property type="evidence" value="ECO:0007669"/>
    <property type="project" value="UniProtKB-KW"/>
</dbReference>
<feature type="domain" description="Protein kinase" evidence="9">
    <location>
        <begin position="48"/>
        <end position="211"/>
    </location>
</feature>
<protein>
    <recommendedName>
        <fullName evidence="1">non-specific serine/threonine protein kinase</fullName>
        <ecNumber evidence="1">2.7.11.1</ecNumber>
    </recommendedName>
</protein>
<dbReference type="InterPro" id="IPR051420">
    <property type="entry name" value="Ser_Thr_Kinases_DiverseReg"/>
</dbReference>
<keyword evidence="11" id="KW-1185">Reference proteome</keyword>
<dbReference type="PROSITE" id="PS50011">
    <property type="entry name" value="PROTEIN_KINASE_DOM"/>
    <property type="match status" value="1"/>
</dbReference>
<comment type="catalytic activity">
    <reaction evidence="8">
        <text>L-seryl-[protein] + ATP = O-phospho-L-seryl-[protein] + ADP + H(+)</text>
        <dbReference type="Rhea" id="RHEA:17989"/>
        <dbReference type="Rhea" id="RHEA-COMP:9863"/>
        <dbReference type="Rhea" id="RHEA-COMP:11604"/>
        <dbReference type="ChEBI" id="CHEBI:15378"/>
        <dbReference type="ChEBI" id="CHEBI:29999"/>
        <dbReference type="ChEBI" id="CHEBI:30616"/>
        <dbReference type="ChEBI" id="CHEBI:83421"/>
        <dbReference type="ChEBI" id="CHEBI:456216"/>
        <dbReference type="EC" id="2.7.11.1"/>
    </reaction>
</comment>
<keyword evidence="3" id="KW-0808">Transferase</keyword>
<dbReference type="PANTHER" id="PTHR48005:SF16">
    <property type="entry name" value="MDIS1-INTERACTING RECEPTOR LIKE KINASE 2-LIKE ISOFORM X1"/>
    <property type="match status" value="1"/>
</dbReference>
<evidence type="ECO:0000256" key="8">
    <source>
        <dbReference type="ARBA" id="ARBA00048679"/>
    </source>
</evidence>
<evidence type="ECO:0000259" key="9">
    <source>
        <dbReference type="PROSITE" id="PS50011"/>
    </source>
</evidence>
<dbReference type="Proteomes" id="UP001417504">
    <property type="component" value="Unassembled WGS sequence"/>
</dbReference>
<dbReference type="EC" id="2.7.11.1" evidence="1"/>
<keyword evidence="2" id="KW-0723">Serine/threonine-protein kinase</keyword>
<keyword evidence="4" id="KW-0547">Nucleotide-binding</keyword>
<organism evidence="10 11">
    <name type="scientific">Stephania japonica</name>
    <dbReference type="NCBI Taxonomy" id="461633"/>
    <lineage>
        <taxon>Eukaryota</taxon>
        <taxon>Viridiplantae</taxon>
        <taxon>Streptophyta</taxon>
        <taxon>Embryophyta</taxon>
        <taxon>Tracheophyta</taxon>
        <taxon>Spermatophyta</taxon>
        <taxon>Magnoliopsida</taxon>
        <taxon>Ranunculales</taxon>
        <taxon>Menispermaceae</taxon>
        <taxon>Menispermoideae</taxon>
        <taxon>Cissampelideae</taxon>
        <taxon>Stephania</taxon>
    </lineage>
</organism>
<evidence type="ECO:0000256" key="5">
    <source>
        <dbReference type="ARBA" id="ARBA00022777"/>
    </source>
</evidence>
<gene>
    <name evidence="10" type="ORF">Sjap_015745</name>
</gene>
<name>A0AAP0NRN3_9MAGN</name>
<dbReference type="PROSITE" id="PS00109">
    <property type="entry name" value="PROTEIN_KINASE_TYR"/>
    <property type="match status" value="1"/>
</dbReference>
<evidence type="ECO:0000256" key="7">
    <source>
        <dbReference type="ARBA" id="ARBA00047899"/>
    </source>
</evidence>
<evidence type="ECO:0000256" key="1">
    <source>
        <dbReference type="ARBA" id="ARBA00012513"/>
    </source>
</evidence>
<dbReference type="Pfam" id="PF00069">
    <property type="entry name" value="Pkinase"/>
    <property type="match status" value="1"/>
</dbReference>
<dbReference type="Gene3D" id="3.30.200.20">
    <property type="entry name" value="Phosphorylase Kinase, domain 1"/>
    <property type="match status" value="1"/>
</dbReference>
<evidence type="ECO:0000256" key="6">
    <source>
        <dbReference type="ARBA" id="ARBA00022840"/>
    </source>
</evidence>
<dbReference type="InterPro" id="IPR011009">
    <property type="entry name" value="Kinase-like_dom_sf"/>
</dbReference>
<evidence type="ECO:0000256" key="3">
    <source>
        <dbReference type="ARBA" id="ARBA00022679"/>
    </source>
</evidence>
<keyword evidence="5" id="KW-0418">Kinase</keyword>
<sequence>MPGSRESARDALESRSGIWLRLVKYVALPWNYDGQIAYEDIIKEIEDFDIKYCAGVGGYGSIYRALLQSGRLVALKKFHNWERENLTFERSFTTEIQYLEKGSLFVVLAEKFEEVEAVVLAEEVEAVVLAEEVEAVVLDWKKRINIIKGISCALSYLHHDCSSPPIIHRDISSNNILLDSEYEAHVADFGTARLLDPDSSIKPYLQALMVM</sequence>
<comment type="catalytic activity">
    <reaction evidence="7">
        <text>L-threonyl-[protein] + ATP = O-phospho-L-threonyl-[protein] + ADP + H(+)</text>
        <dbReference type="Rhea" id="RHEA:46608"/>
        <dbReference type="Rhea" id="RHEA-COMP:11060"/>
        <dbReference type="Rhea" id="RHEA-COMP:11605"/>
        <dbReference type="ChEBI" id="CHEBI:15378"/>
        <dbReference type="ChEBI" id="CHEBI:30013"/>
        <dbReference type="ChEBI" id="CHEBI:30616"/>
        <dbReference type="ChEBI" id="CHEBI:61977"/>
        <dbReference type="ChEBI" id="CHEBI:456216"/>
        <dbReference type="EC" id="2.7.11.1"/>
    </reaction>
</comment>
<dbReference type="InterPro" id="IPR008266">
    <property type="entry name" value="Tyr_kinase_AS"/>
</dbReference>
<proteinExistence type="predicted"/>
<evidence type="ECO:0000313" key="11">
    <source>
        <dbReference type="Proteomes" id="UP001417504"/>
    </source>
</evidence>
<dbReference type="PANTHER" id="PTHR48005">
    <property type="entry name" value="LEUCINE RICH REPEAT KINASE 2"/>
    <property type="match status" value="1"/>
</dbReference>
<dbReference type="EMBL" id="JBBNAE010000006">
    <property type="protein sequence ID" value="KAK9116798.1"/>
    <property type="molecule type" value="Genomic_DNA"/>
</dbReference>
<dbReference type="FunFam" id="1.10.510.10:FF:001023">
    <property type="entry name" value="Os07g0541700 protein"/>
    <property type="match status" value="1"/>
</dbReference>
<keyword evidence="6" id="KW-0067">ATP-binding</keyword>
<dbReference type="AlphaFoldDB" id="A0AAP0NRN3"/>
<evidence type="ECO:0000256" key="4">
    <source>
        <dbReference type="ARBA" id="ARBA00022741"/>
    </source>
</evidence>
<dbReference type="Gene3D" id="1.10.510.10">
    <property type="entry name" value="Transferase(Phosphotransferase) domain 1"/>
    <property type="match status" value="1"/>
</dbReference>
<comment type="caution">
    <text evidence="10">The sequence shown here is derived from an EMBL/GenBank/DDBJ whole genome shotgun (WGS) entry which is preliminary data.</text>
</comment>
<evidence type="ECO:0000256" key="2">
    <source>
        <dbReference type="ARBA" id="ARBA00022527"/>
    </source>
</evidence>
<dbReference type="GO" id="GO:0004674">
    <property type="term" value="F:protein serine/threonine kinase activity"/>
    <property type="evidence" value="ECO:0007669"/>
    <property type="project" value="UniProtKB-KW"/>
</dbReference>
<dbReference type="SUPFAM" id="SSF56112">
    <property type="entry name" value="Protein kinase-like (PK-like)"/>
    <property type="match status" value="1"/>
</dbReference>
<accession>A0AAP0NRN3</accession>
<evidence type="ECO:0000313" key="10">
    <source>
        <dbReference type="EMBL" id="KAK9116798.1"/>
    </source>
</evidence>